<organism evidence="1">
    <name type="scientific">Anguilla anguilla</name>
    <name type="common">European freshwater eel</name>
    <name type="synonym">Muraena anguilla</name>
    <dbReference type="NCBI Taxonomy" id="7936"/>
    <lineage>
        <taxon>Eukaryota</taxon>
        <taxon>Metazoa</taxon>
        <taxon>Chordata</taxon>
        <taxon>Craniata</taxon>
        <taxon>Vertebrata</taxon>
        <taxon>Euteleostomi</taxon>
        <taxon>Actinopterygii</taxon>
        <taxon>Neopterygii</taxon>
        <taxon>Teleostei</taxon>
        <taxon>Anguilliformes</taxon>
        <taxon>Anguillidae</taxon>
        <taxon>Anguilla</taxon>
    </lineage>
</organism>
<sequence>MTSLFTMQPDADPSIAFCLLSVKTLSNMKLEEAFLSQCVPVTV</sequence>
<proteinExistence type="predicted"/>
<dbReference type="AlphaFoldDB" id="A0A0E9TPR6"/>
<reference evidence="1" key="1">
    <citation type="submission" date="2014-11" db="EMBL/GenBank/DDBJ databases">
        <authorList>
            <person name="Amaro Gonzalez C."/>
        </authorList>
    </citation>
    <scope>NUCLEOTIDE SEQUENCE</scope>
</reference>
<protein>
    <submittedName>
        <fullName evidence="1">Uncharacterized protein</fullName>
    </submittedName>
</protein>
<evidence type="ECO:0000313" key="1">
    <source>
        <dbReference type="EMBL" id="JAH55442.1"/>
    </source>
</evidence>
<reference evidence="1" key="2">
    <citation type="journal article" date="2015" name="Fish Shellfish Immunol.">
        <title>Early steps in the European eel (Anguilla anguilla)-Vibrio vulnificus interaction in the gills: Role of the RtxA13 toxin.</title>
        <authorList>
            <person name="Callol A."/>
            <person name="Pajuelo D."/>
            <person name="Ebbesson L."/>
            <person name="Teles M."/>
            <person name="MacKenzie S."/>
            <person name="Amaro C."/>
        </authorList>
    </citation>
    <scope>NUCLEOTIDE SEQUENCE</scope>
</reference>
<dbReference type="EMBL" id="GBXM01053135">
    <property type="protein sequence ID" value="JAH55442.1"/>
    <property type="molecule type" value="Transcribed_RNA"/>
</dbReference>
<name>A0A0E9TPR6_ANGAN</name>
<accession>A0A0E9TPR6</accession>